<dbReference type="RefSeq" id="WP_163146556.1">
    <property type="nucleotide sequence ID" value="NZ_CP044456.1"/>
</dbReference>
<evidence type="ECO:0000313" key="2">
    <source>
        <dbReference type="Proteomes" id="UP000503440"/>
    </source>
</evidence>
<dbReference type="EMBL" id="CP044456">
    <property type="protein sequence ID" value="QIC71897.1"/>
    <property type="molecule type" value="Genomic_DNA"/>
</dbReference>
<sequence length="131" mass="14656">MDMLFNIKKALGVIVSVEPSNTTVLEANVVAHILEQLQENGFKLELTNNGEYTHAYIENEWGNALLHLRSGHKATIVVLDCNGVSLRLYFEYNATDSILVDTTSNSLYLLEIARSFVKTAYKKYQNTSLAA</sequence>
<reference evidence="1 2" key="1">
    <citation type="submission" date="2019-09" db="EMBL/GenBank/DDBJ databases">
        <title>Non-baumannii Acinetobacter spp. carrying blaNDM-1 isolated in China.</title>
        <authorList>
            <person name="Cui C."/>
            <person name="Chen C."/>
            <person name="Sun J."/>
            <person name="Liu Y."/>
        </authorList>
    </citation>
    <scope>NUCLEOTIDE SEQUENCE [LARGE SCALE GENOMIC DNA]</scope>
    <source>
        <strain evidence="1 2">B18</strain>
        <plasmid evidence="2">pb18-1</plasmid>
    </source>
</reference>
<name>A0A6C0Y6L5_9GAMM</name>
<protein>
    <submittedName>
        <fullName evidence="1">Uncharacterized protein</fullName>
    </submittedName>
</protein>
<accession>A0A6C0Y6L5</accession>
<dbReference type="Proteomes" id="UP000503440">
    <property type="component" value="Plasmid pB18-1"/>
</dbReference>
<keyword evidence="1" id="KW-0614">Plasmid</keyword>
<proteinExistence type="predicted"/>
<gene>
    <name evidence="1" type="ORF">FSC09_16025</name>
</gene>
<organism evidence="1 2">
    <name type="scientific">Acinetobacter indicus</name>
    <dbReference type="NCBI Taxonomy" id="756892"/>
    <lineage>
        <taxon>Bacteria</taxon>
        <taxon>Pseudomonadati</taxon>
        <taxon>Pseudomonadota</taxon>
        <taxon>Gammaproteobacteria</taxon>
        <taxon>Moraxellales</taxon>
        <taxon>Moraxellaceae</taxon>
        <taxon>Acinetobacter</taxon>
    </lineage>
</organism>
<dbReference type="AlphaFoldDB" id="A0A6C0Y6L5"/>
<evidence type="ECO:0000313" key="1">
    <source>
        <dbReference type="EMBL" id="QIC71897.1"/>
    </source>
</evidence>
<geneLocation type="plasmid" evidence="2">
    <name>pb18-1</name>
</geneLocation>